<name>A0A016VR28_9BILA</name>
<accession>A0A016VR28</accession>
<organism evidence="1 2">
    <name type="scientific">Ancylostoma ceylanicum</name>
    <dbReference type="NCBI Taxonomy" id="53326"/>
    <lineage>
        <taxon>Eukaryota</taxon>
        <taxon>Metazoa</taxon>
        <taxon>Ecdysozoa</taxon>
        <taxon>Nematoda</taxon>
        <taxon>Chromadorea</taxon>
        <taxon>Rhabditida</taxon>
        <taxon>Rhabditina</taxon>
        <taxon>Rhabditomorpha</taxon>
        <taxon>Strongyloidea</taxon>
        <taxon>Ancylostomatidae</taxon>
        <taxon>Ancylostomatinae</taxon>
        <taxon>Ancylostoma</taxon>
    </lineage>
</organism>
<sequence length="66" mass="7466">MIVIVTLRVSPDFATTAGGRHLDKVKEETLYERGDELRLAAIYGDVTWRSIRIISTSLTYYIVGSF</sequence>
<protein>
    <submittedName>
        <fullName evidence="1">Uncharacterized protein</fullName>
    </submittedName>
</protein>
<dbReference type="Proteomes" id="UP000024635">
    <property type="component" value="Unassembled WGS sequence"/>
</dbReference>
<keyword evidence="2" id="KW-1185">Reference proteome</keyword>
<proteinExistence type="predicted"/>
<reference evidence="2" key="1">
    <citation type="journal article" date="2015" name="Nat. Genet.">
        <title>The genome and transcriptome of the zoonotic hookworm Ancylostoma ceylanicum identify infection-specific gene families.</title>
        <authorList>
            <person name="Schwarz E.M."/>
            <person name="Hu Y."/>
            <person name="Antoshechkin I."/>
            <person name="Miller M.M."/>
            <person name="Sternberg P.W."/>
            <person name="Aroian R.V."/>
        </authorList>
    </citation>
    <scope>NUCLEOTIDE SEQUENCE</scope>
    <source>
        <strain evidence="2">HY135</strain>
    </source>
</reference>
<evidence type="ECO:0000313" key="2">
    <source>
        <dbReference type="Proteomes" id="UP000024635"/>
    </source>
</evidence>
<dbReference type="EMBL" id="JARK01001342">
    <property type="protein sequence ID" value="EYC29218.1"/>
    <property type="molecule type" value="Genomic_DNA"/>
</dbReference>
<dbReference type="AlphaFoldDB" id="A0A016VR28"/>
<comment type="caution">
    <text evidence="1">The sequence shown here is derived from an EMBL/GenBank/DDBJ whole genome shotgun (WGS) entry which is preliminary data.</text>
</comment>
<gene>
    <name evidence="1" type="primary">Acey_s0006.g2848</name>
    <name evidence="1" type="ORF">Y032_0006g2848</name>
</gene>
<evidence type="ECO:0000313" key="1">
    <source>
        <dbReference type="EMBL" id="EYC29218.1"/>
    </source>
</evidence>